<comment type="caution">
    <text evidence="2">The sequence shown here is derived from an EMBL/GenBank/DDBJ whole genome shotgun (WGS) entry which is preliminary data.</text>
</comment>
<dbReference type="Proteomes" id="UP000536685">
    <property type="component" value="Unassembled WGS sequence"/>
</dbReference>
<dbReference type="InterPro" id="IPR050982">
    <property type="entry name" value="Auxin_biosynth/cation_transpt"/>
</dbReference>
<dbReference type="RefSeq" id="WP_184233717.1">
    <property type="nucleotide sequence ID" value="NZ_JACHMJ010000001.1"/>
</dbReference>
<evidence type="ECO:0000256" key="1">
    <source>
        <dbReference type="ARBA" id="ARBA00023002"/>
    </source>
</evidence>
<dbReference type="PRINTS" id="PR00411">
    <property type="entry name" value="PNDRDTASEI"/>
</dbReference>
<dbReference type="SUPFAM" id="SSF51905">
    <property type="entry name" value="FAD/NAD(P)-binding domain"/>
    <property type="match status" value="2"/>
</dbReference>
<sequence>MSNDARALPDTAPAVVVGAGPAGLAAAAELGRVGIHALVIDSAGEIGSSWAHHYDRLHLHTARALSALPGMPIPRSSGRWVARDDFRSYLRAYAERHGLDVHLSSPVTSVDRLADGLWRIGCRGQTIVTPIVVIATGYNHTPVLPDWPGRERFEGRIMHSSDYRNPADLAADSVLVVGPGNSGAEIAADLAEAGKRVWLAVRTPPNIVRRQVAGIPSQLLAILMSPFPAWVGDGVGRVVRRISVGDLSRFGLPAAPLGVVTRLKVDDVPPLLDVGLVAAVRAGRVTVVAAVASFDGHDVRLADGEVLRPDAVVVATGYTRGLDSLVGHLGVVAPNGRPAVNAAEQAPGLDGLYFLGYSNPLTGNIRQLGIDARAIARRAGKKGDAATRRARVMVPRAEPS</sequence>
<evidence type="ECO:0000313" key="2">
    <source>
        <dbReference type="EMBL" id="MBB5842397.1"/>
    </source>
</evidence>
<dbReference type="GO" id="GO:0004497">
    <property type="term" value="F:monooxygenase activity"/>
    <property type="evidence" value="ECO:0007669"/>
    <property type="project" value="TreeGrafter"/>
</dbReference>
<protein>
    <submittedName>
        <fullName evidence="2">Putative flavoprotein involved in K+ transport</fullName>
    </submittedName>
</protein>
<reference evidence="2 3" key="1">
    <citation type="submission" date="2020-08" db="EMBL/GenBank/DDBJ databases">
        <title>Sequencing the genomes of 1000 actinobacteria strains.</title>
        <authorList>
            <person name="Klenk H.-P."/>
        </authorList>
    </citation>
    <scope>NUCLEOTIDE SEQUENCE [LARGE SCALE GENOMIC DNA]</scope>
    <source>
        <strain evidence="2 3">DSM 105784</strain>
    </source>
</reference>
<dbReference type="Pfam" id="PF13738">
    <property type="entry name" value="Pyr_redox_3"/>
    <property type="match status" value="1"/>
</dbReference>
<dbReference type="InterPro" id="IPR036188">
    <property type="entry name" value="FAD/NAD-bd_sf"/>
</dbReference>
<keyword evidence="3" id="KW-1185">Reference proteome</keyword>
<gene>
    <name evidence="2" type="ORF">HD599_000720</name>
</gene>
<evidence type="ECO:0000313" key="3">
    <source>
        <dbReference type="Proteomes" id="UP000536685"/>
    </source>
</evidence>
<dbReference type="GO" id="GO:0050660">
    <property type="term" value="F:flavin adenine dinucleotide binding"/>
    <property type="evidence" value="ECO:0007669"/>
    <property type="project" value="TreeGrafter"/>
</dbReference>
<dbReference type="PANTHER" id="PTHR43539">
    <property type="entry name" value="FLAVIN-BINDING MONOOXYGENASE-LIKE PROTEIN (AFU_ORTHOLOGUE AFUA_4G09220)"/>
    <property type="match status" value="1"/>
</dbReference>
<dbReference type="EMBL" id="JACHMJ010000001">
    <property type="protein sequence ID" value="MBB5842397.1"/>
    <property type="molecule type" value="Genomic_DNA"/>
</dbReference>
<keyword evidence="1" id="KW-0560">Oxidoreductase</keyword>
<dbReference type="PANTHER" id="PTHR43539:SF78">
    <property type="entry name" value="FLAVIN-CONTAINING MONOOXYGENASE"/>
    <property type="match status" value="1"/>
</dbReference>
<name>A0A841AGQ9_9MICO</name>
<organism evidence="2 3">
    <name type="scientific">Conyzicola lurida</name>
    <dbReference type="NCBI Taxonomy" id="1172621"/>
    <lineage>
        <taxon>Bacteria</taxon>
        <taxon>Bacillati</taxon>
        <taxon>Actinomycetota</taxon>
        <taxon>Actinomycetes</taxon>
        <taxon>Micrococcales</taxon>
        <taxon>Microbacteriaceae</taxon>
        <taxon>Conyzicola</taxon>
    </lineage>
</organism>
<proteinExistence type="predicted"/>
<dbReference type="GO" id="GO:0005829">
    <property type="term" value="C:cytosol"/>
    <property type="evidence" value="ECO:0007669"/>
    <property type="project" value="TreeGrafter"/>
</dbReference>
<dbReference type="Gene3D" id="3.50.50.60">
    <property type="entry name" value="FAD/NAD(P)-binding domain"/>
    <property type="match status" value="1"/>
</dbReference>
<dbReference type="PRINTS" id="PR00368">
    <property type="entry name" value="FADPNR"/>
</dbReference>
<accession>A0A841AGQ9</accession>
<dbReference type="AlphaFoldDB" id="A0A841AGQ9"/>